<dbReference type="FunFam" id="3.90.260.10:FF:000001">
    <property type="entry name" value="Protein-glutamine gamma-glutamyltransferase 2"/>
    <property type="match status" value="2"/>
</dbReference>
<dbReference type="SUPFAM" id="SSF54001">
    <property type="entry name" value="Cysteine proteinases"/>
    <property type="match status" value="2"/>
</dbReference>
<dbReference type="Pfam" id="PF12799">
    <property type="entry name" value="LRR_4"/>
    <property type="match status" value="1"/>
</dbReference>
<evidence type="ECO:0000256" key="16">
    <source>
        <dbReference type="ARBA" id="ARBA00038573"/>
    </source>
</evidence>
<evidence type="ECO:0000256" key="3">
    <source>
        <dbReference type="ARBA" id="ARBA00005968"/>
    </source>
</evidence>
<feature type="domain" description="Transglutaminase-like" evidence="23">
    <location>
        <begin position="389"/>
        <end position="482"/>
    </location>
</feature>
<dbReference type="Pfam" id="PF00927">
    <property type="entry name" value="Transglut_C"/>
    <property type="match status" value="3"/>
</dbReference>
<dbReference type="EMBL" id="SRMA01025642">
    <property type="protein sequence ID" value="TRY92271.1"/>
    <property type="molecule type" value="Genomic_DNA"/>
</dbReference>
<evidence type="ECO:0000256" key="4">
    <source>
        <dbReference type="ARBA" id="ARBA00022553"/>
    </source>
</evidence>
<dbReference type="GO" id="GO:0007399">
    <property type="term" value="P:nervous system development"/>
    <property type="evidence" value="ECO:0007669"/>
    <property type="project" value="UniProtKB-ARBA"/>
</dbReference>
<evidence type="ECO:0000256" key="5">
    <source>
        <dbReference type="ARBA" id="ARBA00022614"/>
    </source>
</evidence>
<keyword evidence="9" id="KW-0106">Calcium</keyword>
<organism evidence="24 25">
    <name type="scientific">Danionella cerebrum</name>
    <dbReference type="NCBI Taxonomy" id="2873325"/>
    <lineage>
        <taxon>Eukaryota</taxon>
        <taxon>Metazoa</taxon>
        <taxon>Chordata</taxon>
        <taxon>Craniata</taxon>
        <taxon>Vertebrata</taxon>
        <taxon>Euteleostomi</taxon>
        <taxon>Actinopterygii</taxon>
        <taxon>Neopterygii</taxon>
        <taxon>Teleostei</taxon>
        <taxon>Ostariophysi</taxon>
        <taxon>Cypriniformes</taxon>
        <taxon>Danionidae</taxon>
        <taxon>Danioninae</taxon>
        <taxon>Danionella</taxon>
    </lineage>
</organism>
<reference evidence="24 25" key="1">
    <citation type="journal article" date="2019" name="Sci. Data">
        <title>Hybrid genome assembly and annotation of Danionella translucida.</title>
        <authorList>
            <person name="Kadobianskyi M."/>
            <person name="Schulze L."/>
            <person name="Schuelke M."/>
            <person name="Judkewitz B."/>
        </authorList>
    </citation>
    <scope>NUCLEOTIDE SEQUENCE [LARGE SCALE GENOMIC DNA]</scope>
    <source>
        <strain evidence="24 25">Bolton</strain>
    </source>
</reference>
<comment type="caution">
    <text evidence="24">The sequence shown here is derived from an EMBL/GenBank/DDBJ whole genome shotgun (WGS) entry which is preliminary data.</text>
</comment>
<evidence type="ECO:0000313" key="25">
    <source>
        <dbReference type="Proteomes" id="UP000316079"/>
    </source>
</evidence>
<keyword evidence="6" id="KW-0808">Transferase</keyword>
<dbReference type="InterPro" id="IPR025875">
    <property type="entry name" value="Leu-rich_rpt_4"/>
</dbReference>
<evidence type="ECO:0000256" key="2">
    <source>
        <dbReference type="ARBA" id="ARBA00004635"/>
    </source>
</evidence>
<dbReference type="SMART" id="SM00460">
    <property type="entry name" value="TGc"/>
    <property type="match status" value="2"/>
</dbReference>
<dbReference type="Pfam" id="PF00868">
    <property type="entry name" value="Transglut_N"/>
    <property type="match status" value="2"/>
</dbReference>
<evidence type="ECO:0000259" key="23">
    <source>
        <dbReference type="SMART" id="SM00460"/>
    </source>
</evidence>
<dbReference type="Gene3D" id="3.80.10.10">
    <property type="entry name" value="Ribonuclease Inhibitor"/>
    <property type="match status" value="1"/>
</dbReference>
<dbReference type="Proteomes" id="UP000316079">
    <property type="component" value="Unassembled WGS sequence"/>
</dbReference>
<evidence type="ECO:0000256" key="8">
    <source>
        <dbReference type="ARBA" id="ARBA00022737"/>
    </source>
</evidence>
<dbReference type="GO" id="GO:0031424">
    <property type="term" value="P:keratinization"/>
    <property type="evidence" value="ECO:0007669"/>
    <property type="project" value="UniProtKB-KW"/>
</dbReference>
<evidence type="ECO:0000256" key="22">
    <source>
        <dbReference type="ARBA" id="ARBA00051843"/>
    </source>
</evidence>
<keyword evidence="14" id="KW-0012">Acyltransferase</keyword>
<keyword evidence="4" id="KW-0597">Phosphoprotein</keyword>
<proteinExistence type="inferred from homology"/>
<dbReference type="GO" id="GO:0003810">
    <property type="term" value="F:protein-glutamine gamma-glutamyltransferase activity"/>
    <property type="evidence" value="ECO:0007669"/>
    <property type="project" value="UniProtKB-EC"/>
</dbReference>
<evidence type="ECO:0000256" key="11">
    <source>
        <dbReference type="ARBA" id="ARBA00023139"/>
    </source>
</evidence>
<dbReference type="InterPro" id="IPR001611">
    <property type="entry name" value="Leu-rich_rpt"/>
</dbReference>
<keyword evidence="11" id="KW-0564">Palmitate</keyword>
<evidence type="ECO:0000256" key="9">
    <source>
        <dbReference type="ARBA" id="ARBA00022837"/>
    </source>
</evidence>
<dbReference type="EC" id="2.3.2.13" evidence="15"/>
<evidence type="ECO:0000256" key="15">
    <source>
        <dbReference type="ARBA" id="ARBA00024222"/>
    </source>
</evidence>
<dbReference type="SUPFAM" id="SSF81296">
    <property type="entry name" value="E set domains"/>
    <property type="match status" value="2"/>
</dbReference>
<dbReference type="Gene3D" id="3.90.260.10">
    <property type="entry name" value="Transglutaminase-like"/>
    <property type="match status" value="2"/>
</dbReference>
<keyword evidence="5" id="KW-0433">Leucine-rich repeat</keyword>
<evidence type="ECO:0000256" key="13">
    <source>
        <dbReference type="ARBA" id="ARBA00023288"/>
    </source>
</evidence>
<dbReference type="InterPro" id="IPR013783">
    <property type="entry name" value="Ig-like_fold"/>
</dbReference>
<dbReference type="PANTHER" id="PTHR11590">
    <property type="entry name" value="PROTEIN-GLUTAMINE GAMMA-GLUTAMYLTRANSFERASE"/>
    <property type="match status" value="1"/>
</dbReference>
<dbReference type="OrthoDB" id="437511at2759"/>
<dbReference type="PROSITE" id="PS51450">
    <property type="entry name" value="LRR"/>
    <property type="match status" value="1"/>
</dbReference>
<comment type="subcellular location">
    <subcellularLocation>
        <location evidence="2">Membrane</location>
        <topology evidence="2">Lipid-anchor</topology>
    </subcellularLocation>
</comment>
<evidence type="ECO:0000256" key="17">
    <source>
        <dbReference type="ARBA" id="ARBA00040559"/>
    </source>
</evidence>
<dbReference type="InterPro" id="IPR036985">
    <property type="entry name" value="Transglutaminase-like_sf"/>
</dbReference>
<dbReference type="InterPro" id="IPR032675">
    <property type="entry name" value="LRR_dom_sf"/>
</dbReference>
<dbReference type="Pfam" id="PF01841">
    <property type="entry name" value="Transglut_core"/>
    <property type="match status" value="2"/>
</dbReference>
<dbReference type="InterPro" id="IPR036238">
    <property type="entry name" value="Transglutaminase_C_sf"/>
</dbReference>
<comment type="catalytic activity">
    <reaction evidence="22">
        <text>L-glutaminyl-[protein] + L-lysyl-[protein] = [protein]-L-lysyl-N(6)-5-L-glutamyl-[protein] + NH4(+)</text>
        <dbReference type="Rhea" id="RHEA:54816"/>
        <dbReference type="Rhea" id="RHEA-COMP:9752"/>
        <dbReference type="Rhea" id="RHEA-COMP:10207"/>
        <dbReference type="Rhea" id="RHEA-COMP:14005"/>
        <dbReference type="ChEBI" id="CHEBI:28938"/>
        <dbReference type="ChEBI" id="CHEBI:29969"/>
        <dbReference type="ChEBI" id="CHEBI:30011"/>
        <dbReference type="ChEBI" id="CHEBI:138370"/>
        <dbReference type="EC" id="2.3.2.13"/>
    </reaction>
</comment>
<evidence type="ECO:0000313" key="24">
    <source>
        <dbReference type="EMBL" id="TRY92271.1"/>
    </source>
</evidence>
<dbReference type="InterPro" id="IPR038765">
    <property type="entry name" value="Papain-like_cys_pep_sf"/>
</dbReference>
<name>A0A553QQL4_9TELE</name>
<protein>
    <recommendedName>
        <fullName evidence="17">Protein-glutamine gamma-glutamyltransferase K</fullName>
        <ecNumber evidence="15">2.3.2.13</ecNumber>
    </recommendedName>
    <alternativeName>
        <fullName evidence="20">Epidermal TGase</fullName>
    </alternativeName>
    <alternativeName>
        <fullName evidence="19">Transglutaminase K</fullName>
    </alternativeName>
    <alternativeName>
        <fullName evidence="18">Transglutaminase-1</fullName>
    </alternativeName>
</protein>
<keyword evidence="8" id="KW-0677">Repeat</keyword>
<evidence type="ECO:0000256" key="18">
    <source>
        <dbReference type="ARBA" id="ARBA00041651"/>
    </source>
</evidence>
<dbReference type="Gene3D" id="2.60.40.10">
    <property type="entry name" value="Immunoglobulins"/>
    <property type="match status" value="5"/>
</dbReference>
<dbReference type="FunFam" id="2.60.40.10:FF:000171">
    <property type="entry name" value="protein-glutamine gamma-glutamyltransferase 6"/>
    <property type="match status" value="2"/>
</dbReference>
<dbReference type="InterPro" id="IPR002931">
    <property type="entry name" value="Transglutaminase-like"/>
</dbReference>
<feature type="non-terminal residue" evidence="24">
    <location>
        <position position="1"/>
    </location>
</feature>
<keyword evidence="10" id="KW-0472">Membrane</keyword>
<evidence type="ECO:0000256" key="21">
    <source>
        <dbReference type="ARBA" id="ARBA00045815"/>
    </source>
</evidence>
<feature type="domain" description="Transglutaminase-like" evidence="23">
    <location>
        <begin position="991"/>
        <end position="1084"/>
    </location>
</feature>
<keyword evidence="25" id="KW-1185">Reference proteome</keyword>
<accession>A0A553QQL4</accession>
<dbReference type="FunFam" id="2.60.40.10:FF:000090">
    <property type="entry name" value="Protein-glutamine gamma-glutamyltransferase 2"/>
    <property type="match status" value="1"/>
</dbReference>
<evidence type="ECO:0000256" key="12">
    <source>
        <dbReference type="ARBA" id="ARBA00023249"/>
    </source>
</evidence>
<gene>
    <name evidence="24" type="ORF">DNTS_007055</name>
</gene>
<dbReference type="FunFam" id="2.60.40.10:FF:001143">
    <property type="entry name" value="Protein-glutamine gamma-glutamyltransferase K"/>
    <property type="match status" value="2"/>
</dbReference>
<comment type="cofactor">
    <cofactor evidence="1">
        <name>Ca(2+)</name>
        <dbReference type="ChEBI" id="CHEBI:29108"/>
    </cofactor>
</comment>
<dbReference type="InterPro" id="IPR050779">
    <property type="entry name" value="Transglutaminase"/>
</dbReference>
<dbReference type="PANTHER" id="PTHR11590:SF49">
    <property type="entry name" value="PROTEIN-GLUTAMINE GAMMA-GLUTAMYLTRANSFERASE K"/>
    <property type="match status" value="1"/>
</dbReference>
<evidence type="ECO:0000256" key="10">
    <source>
        <dbReference type="ARBA" id="ARBA00023136"/>
    </source>
</evidence>
<comment type="similarity">
    <text evidence="3">Belongs to the transglutaminase superfamily. Transglutaminase family.</text>
</comment>
<dbReference type="GO" id="GO:0016020">
    <property type="term" value="C:membrane"/>
    <property type="evidence" value="ECO:0007669"/>
    <property type="project" value="UniProtKB-SubCell"/>
</dbReference>
<keyword evidence="7" id="KW-0479">Metal-binding</keyword>
<keyword evidence="12" id="KW-0417">Keratinization</keyword>
<comment type="function">
    <text evidence="21">Catalyzes the cross-linking of proteins and the conjugation of polyamines to proteins. Responsible for cross-linking epidermal proteins during formation of the stratum corneum. Involved in cell proliferation.</text>
</comment>
<evidence type="ECO:0000256" key="14">
    <source>
        <dbReference type="ARBA" id="ARBA00023315"/>
    </source>
</evidence>
<evidence type="ECO:0000256" key="7">
    <source>
        <dbReference type="ARBA" id="ARBA00022723"/>
    </source>
</evidence>
<dbReference type="InterPro" id="IPR014756">
    <property type="entry name" value="Ig_E-set"/>
</dbReference>
<dbReference type="InterPro" id="IPR008958">
    <property type="entry name" value="Transglutaminase_C"/>
</dbReference>
<comment type="subunit">
    <text evidence="16">Interacts with PLAAT4.</text>
</comment>
<dbReference type="GO" id="GO:0046872">
    <property type="term" value="F:metal ion binding"/>
    <property type="evidence" value="ECO:0007669"/>
    <property type="project" value="UniProtKB-KW"/>
</dbReference>
<keyword evidence="13" id="KW-0449">Lipoprotein</keyword>
<evidence type="ECO:0000256" key="6">
    <source>
        <dbReference type="ARBA" id="ARBA00022679"/>
    </source>
</evidence>
<evidence type="ECO:0000256" key="19">
    <source>
        <dbReference type="ARBA" id="ARBA00041726"/>
    </source>
</evidence>
<dbReference type="SUPFAM" id="SSF52058">
    <property type="entry name" value="L domain-like"/>
    <property type="match status" value="1"/>
</dbReference>
<dbReference type="InterPro" id="IPR001102">
    <property type="entry name" value="Transglutaminase_N"/>
</dbReference>
<evidence type="ECO:0000256" key="1">
    <source>
        <dbReference type="ARBA" id="ARBA00001913"/>
    </source>
</evidence>
<sequence length="1394" mass="156115">VLEVDDNAIESLEGLYQLPKLQELSLKNNQISKLKALETLPTCPALTRLDLRGNPIHQTANIKSELCQLMPKLSSLSLMPVESVSLRERSAIGRFPAEKPGTKWSCSTWFQQCCLCCCRQSASRTALRVSSVDLIKSSTDQNRREHHTDRYRSENLIIRRGQPFQMLLELSRPFNPKTDKLHLDLKLGRFPEVSKGTHVIVPLVEDLQENCWEAKIIELNDKSIQLSVCSLPNAVIGRYRLSVVTSSPAGDAISAYNPVNDIYMLFNPWCKDDSVYLDNEEERKEYVLNDMGIIYCGTDSQIEERPWHFGQFDKDILPACLFLLECSRAPPSGWGDPVNVVRLLSAMINTPDDNGVLMGDWSGMYEDGTAPTFWSGSSEILRQYLKSGGIPVRYGQCWVFSGVTTSVLRCLGIPARSVTNFNSAHDTDASLTTDVYLDDKYELIEDLTHDAIWNFHVWNDCWMARPDLPAGMGGWQVIDATPQETSQGAFRCGPASVTAVRNGLVFLKHDTPFVFAEVNSDKVYWQVASNGECLPVNIEKNEVGINISTKAVGSDARQDITHLYKHPEDSEEERIAVETACQFGSKRGIYEVSSANDVYIEIKMNGEEPKLGADVKLDITVKNTSSEQRTFTLTGQVAVMYYTGVYKATVMKSQMPFELNPNQVDTVLWCLPHDRYKAHLVDQAMLMLTLTGRVTQTKQVLATQFRFRLCSPDLLIKIDGDAVVGSTLLVVISVDLLKSSTDQNRLEHHTCQYLSENLIIRRGQTFQMLVELSRPFNPKTDKLHLDLKIGNFPGVSKGTHVIVPVVESLKENRWEAKIVELSGRKMKLSVNSLPNAVIGKYRLSVATSSPVGDAMTAYNADNDIYMLFNPWCEDDSVYLDNEDERKEYVLNDMGIIYYGTDSQIEERPWNFGQFDKDILPACLFLLDHSGSPASGWGDPVNVVRLLSAMINSPDENGLLVGNWSGKYTDGTAPKSWSGSSDILRQYYEKGGVPVRYGQCWVFSGVTTSVLRCLGIPTRSVTNFESAHDTDVSLTTDVFIDENCVLIDELSRDSVWNFHVWNDCWMARPDLPAGMGGWQVVDATPQVTSQGVYRCGPASATAVRNGLVYLKHDTPYVFSEVNSDKVYWQRTTNGTFSPVNIKKNAVGHCISTKAVGSDDRQDITHLYKYPEDSEEERIAVETACMFGSKHRIYEVSSANDVSVEISISGEEPQLGDDAKLDITVKNTSSEQRAFTLTGHMAVMYYTGVYKATVMKDQIPIELKPYQVDTLECCLTYDRYKEHLVDQAMMMLTLTGRVTQTKQIDGDAVVGKEMKALISFRNPLKRTLKKVKFRIEGLRLLGVREISYGNINSFTTVRLTERFIPLVSGPQNLLVSLDCRQLPPVHGAAKITVRAA</sequence>
<dbReference type="SUPFAM" id="SSF49309">
    <property type="entry name" value="Transglutaminase, two C-terminal domains"/>
    <property type="match status" value="3"/>
</dbReference>
<evidence type="ECO:0000256" key="20">
    <source>
        <dbReference type="ARBA" id="ARBA00043229"/>
    </source>
</evidence>